<reference evidence="3 4" key="1">
    <citation type="submission" date="2014-03" db="EMBL/GenBank/DDBJ databases">
        <title>Draft genome sequence of the novel thermoacidophilic archaea Acidianus copahuensis ALE1 strain, isolated from Copahue volcanic area in Neuquen Argentina.</title>
        <authorList>
            <person name="Urbieta M.S."/>
            <person name="Rascovan N."/>
            <person name="Castro C."/>
            <person name="Revale S."/>
            <person name="Giaveno M.A."/>
            <person name="Vazquez M.P."/>
            <person name="Donati E.R."/>
        </authorList>
    </citation>
    <scope>NUCLEOTIDE SEQUENCE [LARGE SCALE GENOMIC DNA]</scope>
    <source>
        <strain evidence="3 4">ALE1</strain>
    </source>
</reference>
<dbReference type="STRING" id="1160895.CM19_01200"/>
<gene>
    <name evidence="3" type="ORF">CM19_01200</name>
</gene>
<dbReference type="Pfam" id="PF00534">
    <property type="entry name" value="Glycos_transf_1"/>
    <property type="match status" value="1"/>
</dbReference>
<name>A0A031LUH7_9CREN</name>
<sequence length="383" mass="44693">MKVLILVRVLWPGGVQRAAFKEAYELMKRGHDVDLVFIRETQREVKYSSSINYTVLYPPTVKKRLLGKIFWKLTSIYAKGRGDDATIDLDLIFLYEMRRKKNYDVVIYYDQWTALFSWVRKLKEKVWEIRGKKGGGEKKVVFVHETPLSNPNPPLLPKLIDRLGLWKANCIITNAEANREALERYGYKNVFTLYLGSDPVDSPNFSSREDIALSVTMWDAGRHPERLVEISRRLRRGKVVIAGDWADRTLLEKYRNMRNEHLEVTGPLQEEELRELYRRSKAFIRFGYNERGPGMGSLEALSYGIPLIVNRGIGITEVIKDKENGFIVEENDFDGISKILDELFVNEEMWNKIYENNRKLAESLSWNKHGERLDEIIRKIANE</sequence>
<evidence type="ECO:0000256" key="1">
    <source>
        <dbReference type="ARBA" id="ARBA00022679"/>
    </source>
</evidence>
<keyword evidence="1" id="KW-0808">Transferase</keyword>
<dbReference type="PANTHER" id="PTHR46401">
    <property type="entry name" value="GLYCOSYLTRANSFERASE WBBK-RELATED"/>
    <property type="match status" value="1"/>
</dbReference>
<keyword evidence="4" id="KW-1185">Reference proteome</keyword>
<dbReference type="Gene3D" id="3.40.50.2000">
    <property type="entry name" value="Glycogen Phosphorylase B"/>
    <property type="match status" value="2"/>
</dbReference>
<dbReference type="CDD" id="cd03801">
    <property type="entry name" value="GT4_PimA-like"/>
    <property type="match status" value="1"/>
</dbReference>
<evidence type="ECO:0000313" key="3">
    <source>
        <dbReference type="EMBL" id="EZQ11425.1"/>
    </source>
</evidence>
<protein>
    <recommendedName>
        <fullName evidence="2">Glycosyl transferase family 1 domain-containing protein</fullName>
    </recommendedName>
</protein>
<dbReference type="RefSeq" id="WP_048098586.1">
    <property type="nucleotide sequence ID" value="NZ_JFZT01000015.1"/>
</dbReference>
<evidence type="ECO:0000259" key="2">
    <source>
        <dbReference type="Pfam" id="PF00534"/>
    </source>
</evidence>
<dbReference type="AlphaFoldDB" id="A0A031LUH7"/>
<accession>A0A031LUH7</accession>
<comment type="caution">
    <text evidence="3">The sequence shown here is derived from an EMBL/GenBank/DDBJ whole genome shotgun (WGS) entry which is preliminary data.</text>
</comment>
<organism evidence="3 4">
    <name type="scientific">Candidatus Acidianus copahuensis</name>
    <dbReference type="NCBI Taxonomy" id="1160895"/>
    <lineage>
        <taxon>Archaea</taxon>
        <taxon>Thermoproteota</taxon>
        <taxon>Thermoprotei</taxon>
        <taxon>Sulfolobales</taxon>
        <taxon>Sulfolobaceae</taxon>
        <taxon>Acidianus</taxon>
    </lineage>
</organism>
<dbReference type="Proteomes" id="UP000024332">
    <property type="component" value="Unassembled WGS sequence"/>
</dbReference>
<evidence type="ECO:0000313" key="4">
    <source>
        <dbReference type="Proteomes" id="UP000024332"/>
    </source>
</evidence>
<dbReference type="EMBL" id="JFZT01000015">
    <property type="protein sequence ID" value="EZQ11425.1"/>
    <property type="molecule type" value="Genomic_DNA"/>
</dbReference>
<feature type="domain" description="Glycosyl transferase family 1" evidence="2">
    <location>
        <begin position="209"/>
        <end position="359"/>
    </location>
</feature>
<dbReference type="PANTHER" id="PTHR46401:SF2">
    <property type="entry name" value="GLYCOSYLTRANSFERASE WBBK-RELATED"/>
    <property type="match status" value="1"/>
</dbReference>
<dbReference type="OrthoDB" id="132546at2157"/>
<proteinExistence type="predicted"/>
<dbReference type="GO" id="GO:0016757">
    <property type="term" value="F:glycosyltransferase activity"/>
    <property type="evidence" value="ECO:0007669"/>
    <property type="project" value="InterPro"/>
</dbReference>
<dbReference type="SUPFAM" id="SSF53756">
    <property type="entry name" value="UDP-Glycosyltransferase/glycogen phosphorylase"/>
    <property type="match status" value="1"/>
</dbReference>
<dbReference type="InterPro" id="IPR001296">
    <property type="entry name" value="Glyco_trans_1"/>
</dbReference>